<reference evidence="2" key="1">
    <citation type="submission" date="2020-09" db="EMBL/GenBank/DDBJ databases">
        <title>Comparative genome analyses of four rice-infecting Rhizoctonia solani isolates reveal extensive enrichment of homogalacturonan modification genes.</title>
        <authorList>
            <person name="Lee D.-Y."/>
            <person name="Jeon J."/>
            <person name="Kim K.-T."/>
            <person name="Cheong K."/>
            <person name="Song H."/>
            <person name="Choi G."/>
            <person name="Ko J."/>
            <person name="Opiyo S.O."/>
            <person name="Zuo S."/>
            <person name="Madhav S."/>
            <person name="Lee Y.-H."/>
            <person name="Wang G.-L."/>
        </authorList>
    </citation>
    <scope>NUCLEOTIDE SEQUENCE</scope>
    <source>
        <strain evidence="2">AG1-IA B2</strain>
    </source>
</reference>
<dbReference type="AlphaFoldDB" id="A0A8H7M183"/>
<dbReference type="EMBL" id="JACYCF010000019">
    <property type="protein sequence ID" value="KAF8750626.1"/>
    <property type="molecule type" value="Genomic_DNA"/>
</dbReference>
<sequence length="79" mass="8736">MGEPADLENSIKCHCRALAHTPDGHPCLPRRYADLGASYTHQYRRTGDPADLEKSIEHHSHALDLTPDGHPDLPDGMLI</sequence>
<evidence type="ECO:0000313" key="3">
    <source>
        <dbReference type="Proteomes" id="UP000614334"/>
    </source>
</evidence>
<organism evidence="2 3">
    <name type="scientific">Rhizoctonia solani</name>
    <dbReference type="NCBI Taxonomy" id="456999"/>
    <lineage>
        <taxon>Eukaryota</taxon>
        <taxon>Fungi</taxon>
        <taxon>Dikarya</taxon>
        <taxon>Basidiomycota</taxon>
        <taxon>Agaricomycotina</taxon>
        <taxon>Agaricomycetes</taxon>
        <taxon>Cantharellales</taxon>
        <taxon>Ceratobasidiaceae</taxon>
        <taxon>Rhizoctonia</taxon>
    </lineage>
</organism>
<feature type="compositionally biased region" description="Basic and acidic residues" evidence="1">
    <location>
        <begin position="58"/>
        <end position="73"/>
    </location>
</feature>
<accession>A0A8H7M183</accession>
<gene>
    <name evidence="2" type="ORF">RHS01_09169</name>
</gene>
<evidence type="ECO:0000256" key="1">
    <source>
        <dbReference type="SAM" id="MobiDB-lite"/>
    </source>
</evidence>
<name>A0A8H7M183_9AGAM</name>
<comment type="caution">
    <text evidence="2">The sequence shown here is derived from an EMBL/GenBank/DDBJ whole genome shotgun (WGS) entry which is preliminary data.</text>
</comment>
<protein>
    <submittedName>
        <fullName evidence="2">Uncharacterized protein</fullName>
    </submittedName>
</protein>
<dbReference type="Proteomes" id="UP000614334">
    <property type="component" value="Unassembled WGS sequence"/>
</dbReference>
<feature type="region of interest" description="Disordered" evidence="1">
    <location>
        <begin position="58"/>
        <end position="79"/>
    </location>
</feature>
<proteinExistence type="predicted"/>
<evidence type="ECO:0000313" key="2">
    <source>
        <dbReference type="EMBL" id="KAF8750626.1"/>
    </source>
</evidence>
<dbReference type="Gene3D" id="1.20.120.660">
    <property type="entry name" value="IL-4 antagonist (De novo design) like domain"/>
    <property type="match status" value="1"/>
</dbReference>